<evidence type="ECO:0000313" key="2">
    <source>
        <dbReference type="Proteomes" id="UP001190700"/>
    </source>
</evidence>
<gene>
    <name evidence="1" type="ORF">CYMTET_5059</name>
</gene>
<organism evidence="1 2">
    <name type="scientific">Cymbomonas tetramitiformis</name>
    <dbReference type="NCBI Taxonomy" id="36881"/>
    <lineage>
        <taxon>Eukaryota</taxon>
        <taxon>Viridiplantae</taxon>
        <taxon>Chlorophyta</taxon>
        <taxon>Pyramimonadophyceae</taxon>
        <taxon>Pyramimonadales</taxon>
        <taxon>Pyramimonadaceae</taxon>
        <taxon>Cymbomonas</taxon>
    </lineage>
</organism>
<comment type="caution">
    <text evidence="1">The sequence shown here is derived from an EMBL/GenBank/DDBJ whole genome shotgun (WGS) entry which is preliminary data.</text>
</comment>
<protein>
    <submittedName>
        <fullName evidence="1">Uncharacterized protein</fullName>
    </submittedName>
</protein>
<name>A0AAE0GZY2_9CHLO</name>
<dbReference type="AlphaFoldDB" id="A0AAE0GZY2"/>
<keyword evidence="2" id="KW-1185">Reference proteome</keyword>
<proteinExistence type="predicted"/>
<sequence length="103" mass="11654">MEVTTKPAIFKLVKIQRDGVMTLEDATKLKEKSTVQNIAACHLQNEGHRTVLSKKYTEQKLKARKPRYASLVPAPSEEAVEMRSVLKKMKKSQVREASALDWG</sequence>
<dbReference type="Proteomes" id="UP001190700">
    <property type="component" value="Unassembled WGS sequence"/>
</dbReference>
<dbReference type="EMBL" id="LGRX02000859">
    <property type="protein sequence ID" value="KAK3287424.1"/>
    <property type="molecule type" value="Genomic_DNA"/>
</dbReference>
<evidence type="ECO:0000313" key="1">
    <source>
        <dbReference type="EMBL" id="KAK3287424.1"/>
    </source>
</evidence>
<reference evidence="1 2" key="1">
    <citation type="journal article" date="2015" name="Genome Biol. Evol.">
        <title>Comparative Genomics of a Bacterivorous Green Alga Reveals Evolutionary Causalities and Consequences of Phago-Mixotrophic Mode of Nutrition.</title>
        <authorList>
            <person name="Burns J.A."/>
            <person name="Paasch A."/>
            <person name="Narechania A."/>
            <person name="Kim E."/>
        </authorList>
    </citation>
    <scope>NUCLEOTIDE SEQUENCE [LARGE SCALE GENOMIC DNA]</scope>
    <source>
        <strain evidence="1 2">PLY_AMNH</strain>
    </source>
</reference>
<accession>A0AAE0GZY2</accession>